<dbReference type="EMBL" id="AHMH02000114">
    <property type="protein sequence ID" value="EMM99510.1"/>
    <property type="molecule type" value="Genomic_DNA"/>
</dbReference>
<organism evidence="1 2">
    <name type="scientific">Leptospira noguchii str. 2007001578</name>
    <dbReference type="NCBI Taxonomy" id="1049974"/>
    <lineage>
        <taxon>Bacteria</taxon>
        <taxon>Pseudomonadati</taxon>
        <taxon>Spirochaetota</taxon>
        <taxon>Spirochaetia</taxon>
        <taxon>Leptospirales</taxon>
        <taxon>Leptospiraceae</taxon>
        <taxon>Leptospira</taxon>
    </lineage>
</organism>
<dbReference type="Pfam" id="PF11731">
    <property type="entry name" value="Cdd1"/>
    <property type="match status" value="1"/>
</dbReference>
<reference evidence="1 2" key="1">
    <citation type="submission" date="2013-01" db="EMBL/GenBank/DDBJ databases">
        <authorList>
            <person name="Harkins D.M."/>
            <person name="Durkin A.S."/>
            <person name="Brinkac L.M."/>
            <person name="Haft D.H."/>
            <person name="Selengut J.D."/>
            <person name="Sanka R."/>
            <person name="DePew J."/>
            <person name="Purushe J."/>
            <person name="Whelen A.C."/>
            <person name="Vinetz J.M."/>
            <person name="Sutton G.G."/>
            <person name="Nierman W.C."/>
            <person name="Fouts D.E."/>
        </authorList>
    </citation>
    <scope>NUCLEOTIDE SEQUENCE [LARGE SCALE GENOMIC DNA]</scope>
    <source>
        <strain evidence="1 2">2007001578</strain>
    </source>
</reference>
<evidence type="ECO:0000313" key="2">
    <source>
        <dbReference type="Proteomes" id="UP000012099"/>
    </source>
</evidence>
<comment type="caution">
    <text evidence="1">The sequence shown here is derived from an EMBL/GenBank/DDBJ whole genome shotgun (WGS) entry which is preliminary data.</text>
</comment>
<dbReference type="InterPro" id="IPR021725">
    <property type="entry name" value="Cdd1"/>
</dbReference>
<evidence type="ECO:0000313" key="1">
    <source>
        <dbReference type="EMBL" id="EMM99510.1"/>
    </source>
</evidence>
<proteinExistence type="predicted"/>
<name>A0ABN0IXZ4_9LEPT</name>
<dbReference type="Proteomes" id="UP000012099">
    <property type="component" value="Unassembled WGS sequence"/>
</dbReference>
<accession>A0ABN0IXZ4</accession>
<protein>
    <submittedName>
        <fullName evidence="1">Pathogenicity locus</fullName>
    </submittedName>
</protein>
<sequence length="145" mass="17655">MDRRTKILCRNLKTILEFYRFFCKGFHEVEEKKDEYMNKKEYSKFSKKHTEKNDILKKFQTLPGVGKSVSMDYWNLGFRSLEGIRIADPEELYVRCCKLHGGYVDRCMLYVFRCVHYSLNTEKPNSEKLKWWNWKDTEKNQKSKR</sequence>
<gene>
    <name evidence="1" type="ORF">LEP1GSC035_1278</name>
</gene>
<keyword evidence="2" id="KW-1185">Reference proteome</keyword>